<comment type="caution">
    <text evidence="3">The sequence shown here is derived from an EMBL/GenBank/DDBJ whole genome shotgun (WGS) entry which is preliminary data.</text>
</comment>
<keyword evidence="4" id="KW-1185">Reference proteome</keyword>
<gene>
    <name evidence="3" type="ORF">ADUPG1_008509</name>
</gene>
<evidence type="ECO:0000313" key="3">
    <source>
        <dbReference type="EMBL" id="GKT35328.1"/>
    </source>
</evidence>
<feature type="compositionally biased region" description="Basic and acidic residues" evidence="2">
    <location>
        <begin position="68"/>
        <end position="85"/>
    </location>
</feature>
<dbReference type="Proteomes" id="UP001057375">
    <property type="component" value="Unassembled WGS sequence"/>
</dbReference>
<protein>
    <submittedName>
        <fullName evidence="3">Uncharacterized protein</fullName>
    </submittedName>
</protein>
<feature type="compositionally biased region" description="Basic and acidic residues" evidence="2">
    <location>
        <begin position="291"/>
        <end position="309"/>
    </location>
</feature>
<feature type="coiled-coil region" evidence="1">
    <location>
        <begin position="644"/>
        <end position="704"/>
    </location>
</feature>
<feature type="compositionally biased region" description="Acidic residues" evidence="2">
    <location>
        <begin position="144"/>
        <end position="160"/>
    </location>
</feature>
<feature type="compositionally biased region" description="Basic and acidic residues" evidence="2">
    <location>
        <begin position="96"/>
        <end position="143"/>
    </location>
</feature>
<keyword evidence="1" id="KW-0175">Coiled coil</keyword>
<dbReference type="EMBL" id="BQXS01010965">
    <property type="protein sequence ID" value="GKT35328.1"/>
    <property type="molecule type" value="Genomic_DNA"/>
</dbReference>
<name>A0ABQ5KS87_9EUKA</name>
<feature type="coiled-coil region" evidence="1">
    <location>
        <begin position="468"/>
        <end position="495"/>
    </location>
</feature>
<proteinExistence type="predicted"/>
<accession>A0ABQ5KS87</accession>
<feature type="compositionally biased region" description="Acidic residues" evidence="2">
    <location>
        <begin position="174"/>
        <end position="195"/>
    </location>
</feature>
<reference evidence="3" key="1">
    <citation type="submission" date="2022-03" db="EMBL/GenBank/DDBJ databases">
        <title>Draft genome sequence of Aduncisulcus paluster, a free-living microaerophilic Fornicata.</title>
        <authorList>
            <person name="Yuyama I."/>
            <person name="Kume K."/>
            <person name="Tamura T."/>
            <person name="Inagaki Y."/>
            <person name="Hashimoto T."/>
        </authorList>
    </citation>
    <scope>NUCLEOTIDE SEQUENCE</scope>
    <source>
        <strain evidence="3">NY0171</strain>
    </source>
</reference>
<feature type="region of interest" description="Disordered" evidence="2">
    <location>
        <begin position="291"/>
        <end position="320"/>
    </location>
</feature>
<dbReference type="PANTHER" id="PTHR21937:SF5">
    <property type="entry name" value="GENE 973-RELATED"/>
    <property type="match status" value="1"/>
</dbReference>
<feature type="region of interest" description="Disordered" evidence="2">
    <location>
        <begin position="68"/>
        <end position="195"/>
    </location>
</feature>
<evidence type="ECO:0000313" key="4">
    <source>
        <dbReference type="Proteomes" id="UP001057375"/>
    </source>
</evidence>
<evidence type="ECO:0000256" key="1">
    <source>
        <dbReference type="SAM" id="Coils"/>
    </source>
</evidence>
<organism evidence="3 4">
    <name type="scientific">Aduncisulcus paluster</name>
    <dbReference type="NCBI Taxonomy" id="2918883"/>
    <lineage>
        <taxon>Eukaryota</taxon>
        <taxon>Metamonada</taxon>
        <taxon>Carpediemonas-like organisms</taxon>
        <taxon>Aduncisulcus</taxon>
    </lineage>
</organism>
<sequence length="1204" mass="140633">MPQYDDDNGIYRAVELVFWFTCPDCAYSWELQEETRRRYLKFRRSQTERRLEVRETLRKEMERNLKVREEEREMRRKHAEERGEYFDTQGEDDAEQREREEEKERQLERLRKEQDEEQKREREWKREERERHAQYEADIRASVEEEEEEEEEVQAEEEESSGLFERPDPTPEPSVEEQKEEPENSDDEDKSESEPEVVIDASLPFNVTPHPSDMFWGLDAEDILDMTPFCVSTLFFSVKDEVGGTSSVGEILSILQPYLAAKYPIATTQRGDLRIEKLEAERDIEDKMRQDKIHANARAREQGLDREEEGKDADDGELMSQLDDKRIIIPHRISSSLEHKSPKDTHKQECFCMLCSSSFISLPNRKPHCVGCHSASFFSSPSPCKISGVRIIDPSEWIETEEMDGRLNGRKQRVEEEIRRLEFRSKRKWLRMREKQAKEWKDIEVEEKEKRKLMLSVQKEKALIEWKKRDEEHKAKIEREDAEEKEKQLKLNEELRRQLNVSEITMRDVICKRKRMLLPSYPEPPLPSQESKKWHDLTFQIECESIFKQSYGEDPDYESAVKEYEAGATSSLVVQHLSHAERYKFIISRPHSLPYVADSDRDFKFNLLSLATNMLNSKRDGVCVSDPICLKRAIQTAQPVSLTLVDAGLEREQMKEKMREILEKEAQKQLIGEETETLKAGEIEERVKQQLEEEMRKKDEEDEMFDFNVDAELEDSEYDDSVLENVRVFTDDEAAKRKKEEEQEKKQKELQQREQEEKEDLEKYLEEAEKEDQKLDNTVVKSLQNALGSALSQLTGFSTMDDREEWSEDELGPMAIAAAAAVVAVADRATLRNVAENLNGAKSVSKYGVSVDREDALATTIPEKERSKYLSYTSRFNEHMEGMFCRKLFSTITERLLGFWRVSVNFYDDPHSTEIRYGGIILSTDKIYQVEDPHRNDIFKPYNEKSYLKKINTWSLSQLSQMVVILRGQGIRFEFGTACPPLIVLTRDATTTEEIEGVFRSAINLFYSKEIGKDISAHFHVETETIAFNREVDRAISGYFKELDVMSMASGSAVSGSLSASKVNIVSLSMVYIPISASHPTVRSIFLEHESFQGPEDIEVVNRVVMVSERRIFLMSVDYTRFPSCAQWKTVTTPIFSIERCHLVEEFLKAQITEKERPICFLLFHSPTLGLVSWQLMFDSWRHRYRFLHALRDALGHRFVLEAM</sequence>
<evidence type="ECO:0000256" key="2">
    <source>
        <dbReference type="SAM" id="MobiDB-lite"/>
    </source>
</evidence>
<feature type="region of interest" description="Disordered" evidence="2">
    <location>
        <begin position="734"/>
        <end position="761"/>
    </location>
</feature>
<dbReference type="InterPro" id="IPR031440">
    <property type="entry name" value="DUF4670"/>
</dbReference>
<dbReference type="PANTHER" id="PTHR21937">
    <property type="entry name" value="CCDC66 DOMAIN-CONTAINING PROTEIN"/>
    <property type="match status" value="1"/>
</dbReference>